<keyword evidence="4" id="KW-0472">Membrane</keyword>
<feature type="domain" description="Phage shock protein PspC N-terminal" evidence="6">
    <location>
        <begin position="13"/>
        <end position="69"/>
    </location>
</feature>
<dbReference type="Pfam" id="PF04024">
    <property type="entry name" value="PspC"/>
    <property type="match status" value="1"/>
</dbReference>
<evidence type="ECO:0000256" key="3">
    <source>
        <dbReference type="ARBA" id="ARBA00023012"/>
    </source>
</evidence>
<comment type="caution">
    <text evidence="7">The sequence shown here is derived from an EMBL/GenBank/DDBJ whole genome shotgun (WGS) entry which is preliminary data.</text>
</comment>
<dbReference type="InterPro" id="IPR036890">
    <property type="entry name" value="HATPase_C_sf"/>
</dbReference>
<proteinExistence type="predicted"/>
<keyword evidence="4" id="KW-1133">Transmembrane helix</keyword>
<dbReference type="PANTHER" id="PTHR24421:SF61">
    <property type="entry name" value="OXYGEN SENSOR HISTIDINE KINASE NREB"/>
    <property type="match status" value="1"/>
</dbReference>
<keyword evidence="2 7" id="KW-0418">Kinase</keyword>
<organism evidence="7 8">
    <name type="scientific">Nocardioides panaciterrulae</name>
    <dbReference type="NCBI Taxonomy" id="661492"/>
    <lineage>
        <taxon>Bacteria</taxon>
        <taxon>Bacillati</taxon>
        <taxon>Actinomycetota</taxon>
        <taxon>Actinomycetes</taxon>
        <taxon>Propionibacteriales</taxon>
        <taxon>Nocardioidaceae</taxon>
        <taxon>Nocardioides</taxon>
    </lineage>
</organism>
<protein>
    <submittedName>
        <fullName evidence="7">Signal transduction histidine kinase/phage shock protein PspC (Stress-responsive transcriptional regulator)</fullName>
    </submittedName>
</protein>
<dbReference type="Proteomes" id="UP000535511">
    <property type="component" value="Unassembled WGS sequence"/>
</dbReference>
<name>A0A7Y9E3Y4_9ACTN</name>
<evidence type="ECO:0000256" key="1">
    <source>
        <dbReference type="ARBA" id="ARBA00022679"/>
    </source>
</evidence>
<dbReference type="GO" id="GO:0000160">
    <property type="term" value="P:phosphorelay signal transduction system"/>
    <property type="evidence" value="ECO:0007669"/>
    <property type="project" value="UniProtKB-KW"/>
</dbReference>
<feature type="domain" description="Histidine kinase/HSP90-like ATPase" evidence="5">
    <location>
        <begin position="332"/>
        <end position="420"/>
    </location>
</feature>
<evidence type="ECO:0000313" key="7">
    <source>
        <dbReference type="EMBL" id="NYD40796.1"/>
    </source>
</evidence>
<feature type="transmembrane region" description="Helical" evidence="4">
    <location>
        <begin position="45"/>
        <end position="67"/>
    </location>
</feature>
<accession>A0A7Y9E3Y4</accession>
<evidence type="ECO:0000259" key="5">
    <source>
        <dbReference type="Pfam" id="PF02518"/>
    </source>
</evidence>
<feature type="transmembrane region" description="Helical" evidence="4">
    <location>
        <begin position="204"/>
        <end position="223"/>
    </location>
</feature>
<dbReference type="EMBL" id="JACCBG010000001">
    <property type="protein sequence ID" value="NYD40796.1"/>
    <property type="molecule type" value="Genomic_DNA"/>
</dbReference>
<dbReference type="AlphaFoldDB" id="A0A7Y9E3Y4"/>
<feature type="transmembrane region" description="Helical" evidence="4">
    <location>
        <begin position="122"/>
        <end position="140"/>
    </location>
</feature>
<evidence type="ECO:0000256" key="2">
    <source>
        <dbReference type="ARBA" id="ARBA00022777"/>
    </source>
</evidence>
<dbReference type="InterPro" id="IPR003594">
    <property type="entry name" value="HATPase_dom"/>
</dbReference>
<sequence>MSSAPATGPAGVRRATRDAQEPVIGGVAAGLARHLGVPVLWVRGGFVLTALLGGMGVALYAGLWLVLPADSRFEADAPGLESAARGGRRPARGRRLGDVGPAVALAALALGAVLALEAVFGRAAIFWPVFIGVVGIALLWRQADEAQRERWRDTTGRVDPVRVVLGSGGWAAYGRLAAGVALVVTSLSLFAYRGGSVAVARDVAVSALLGVVGIAIVVGPWIYRLASDLSAERGERVRTQERADVAAHLHDSVLQTLALIQKNAQDGPTVARLARAQERDLRSWLYAGESADESTLASALRRAAAATEDAHGISVDVVAVGDCDLEEPLRPLVAATREALTNAAKHAGTGRVDVYAEVAPDAVDVFVRDRGRGFDPGAVPDDRLGVRHSIIDRMARHGGAAEIRSAVGEGTEVRLHLPRPARTRQEDQG</sequence>
<feature type="transmembrane region" description="Helical" evidence="4">
    <location>
        <begin position="96"/>
        <end position="116"/>
    </location>
</feature>
<keyword evidence="1" id="KW-0808">Transferase</keyword>
<dbReference type="InterPro" id="IPR050482">
    <property type="entry name" value="Sensor_HK_TwoCompSys"/>
</dbReference>
<gene>
    <name evidence="7" type="ORF">BJZ21_000879</name>
</gene>
<dbReference type="CDD" id="cd16917">
    <property type="entry name" value="HATPase_UhpB-NarQ-NarX-like"/>
    <property type="match status" value="1"/>
</dbReference>
<dbReference type="Pfam" id="PF02518">
    <property type="entry name" value="HATPase_c"/>
    <property type="match status" value="1"/>
</dbReference>
<dbReference type="GO" id="GO:0016301">
    <property type="term" value="F:kinase activity"/>
    <property type="evidence" value="ECO:0007669"/>
    <property type="project" value="UniProtKB-KW"/>
</dbReference>
<evidence type="ECO:0000313" key="8">
    <source>
        <dbReference type="Proteomes" id="UP000535511"/>
    </source>
</evidence>
<dbReference type="RefSeq" id="WP_179662631.1">
    <property type="nucleotide sequence ID" value="NZ_JACCBG010000001.1"/>
</dbReference>
<keyword evidence="3" id="KW-0902">Two-component regulatory system</keyword>
<evidence type="ECO:0000259" key="6">
    <source>
        <dbReference type="Pfam" id="PF04024"/>
    </source>
</evidence>
<keyword evidence="8" id="KW-1185">Reference proteome</keyword>
<dbReference type="PANTHER" id="PTHR24421">
    <property type="entry name" value="NITRATE/NITRITE SENSOR PROTEIN NARX-RELATED"/>
    <property type="match status" value="1"/>
</dbReference>
<dbReference type="Gene3D" id="3.30.565.10">
    <property type="entry name" value="Histidine kinase-like ATPase, C-terminal domain"/>
    <property type="match status" value="1"/>
</dbReference>
<reference evidence="7 8" key="1">
    <citation type="submission" date="2020-07" db="EMBL/GenBank/DDBJ databases">
        <title>Sequencing the genomes of 1000 actinobacteria strains.</title>
        <authorList>
            <person name="Klenk H.-P."/>
        </authorList>
    </citation>
    <scope>NUCLEOTIDE SEQUENCE [LARGE SCALE GENOMIC DNA]</scope>
    <source>
        <strain evidence="7 8">DSM 21350</strain>
    </source>
</reference>
<keyword evidence="4" id="KW-0812">Transmembrane</keyword>
<evidence type="ECO:0000256" key="4">
    <source>
        <dbReference type="SAM" id="Phobius"/>
    </source>
</evidence>
<dbReference type="SUPFAM" id="SSF55874">
    <property type="entry name" value="ATPase domain of HSP90 chaperone/DNA topoisomerase II/histidine kinase"/>
    <property type="match status" value="1"/>
</dbReference>
<feature type="transmembrane region" description="Helical" evidence="4">
    <location>
        <begin position="172"/>
        <end position="192"/>
    </location>
</feature>
<dbReference type="InterPro" id="IPR007168">
    <property type="entry name" value="Phageshock_PspC_N"/>
</dbReference>